<sequence length="109" mass="12203">MPNNSLRTWIEISQGALKHNGGVFRRLIGPKCRLMAVVKSNAYGHGLFDFSFAAERFGADWFGVDSIVEAEHLREAGLKKPILVLGLTLKDKIESARKNNLPIFRPLKI</sequence>
<dbReference type="PATRIC" id="fig|1618628.3.peg.545"/>
<dbReference type="EMBL" id="LCMM01000036">
    <property type="protein sequence ID" value="KKU36977.1"/>
    <property type="molecule type" value="Genomic_DNA"/>
</dbReference>
<dbReference type="SUPFAM" id="SSF51419">
    <property type="entry name" value="PLP-binding barrel"/>
    <property type="match status" value="1"/>
</dbReference>
<comment type="caution">
    <text evidence="6">The sequence shown here is derived from an EMBL/GenBank/DDBJ whole genome shotgun (WGS) entry which is preliminary data.</text>
</comment>
<evidence type="ECO:0000256" key="1">
    <source>
        <dbReference type="ARBA" id="ARBA00001933"/>
    </source>
</evidence>
<keyword evidence="2 4" id="KW-0663">Pyridoxal phosphate</keyword>
<dbReference type="PRINTS" id="PR00992">
    <property type="entry name" value="ALARACEMASE"/>
</dbReference>
<dbReference type="Gene3D" id="3.20.20.10">
    <property type="entry name" value="Alanine racemase"/>
    <property type="match status" value="1"/>
</dbReference>
<dbReference type="Pfam" id="PF01168">
    <property type="entry name" value="Ala_racemase_N"/>
    <property type="match status" value="1"/>
</dbReference>
<evidence type="ECO:0000256" key="3">
    <source>
        <dbReference type="ARBA" id="ARBA00023235"/>
    </source>
</evidence>
<dbReference type="PROSITE" id="PS00395">
    <property type="entry name" value="ALANINE_RACEMASE"/>
    <property type="match status" value="1"/>
</dbReference>
<feature type="domain" description="Alanine racemase N-terminal" evidence="5">
    <location>
        <begin position="12"/>
        <end position="101"/>
    </location>
</feature>
<proteinExistence type="predicted"/>
<evidence type="ECO:0000259" key="5">
    <source>
        <dbReference type="Pfam" id="PF01168"/>
    </source>
</evidence>
<feature type="modified residue" description="N6-(pyridoxal phosphate)lysine" evidence="4">
    <location>
        <position position="39"/>
    </location>
</feature>
<protein>
    <submittedName>
        <fullName evidence="6">Alanine racemase</fullName>
    </submittedName>
</protein>
<comment type="cofactor">
    <cofactor evidence="1 4">
        <name>pyridoxal 5'-phosphate</name>
        <dbReference type="ChEBI" id="CHEBI:597326"/>
    </cofactor>
</comment>
<dbReference type="InterPro" id="IPR029066">
    <property type="entry name" value="PLP-binding_barrel"/>
</dbReference>
<keyword evidence="3" id="KW-0413">Isomerase</keyword>
<evidence type="ECO:0000313" key="6">
    <source>
        <dbReference type="EMBL" id="KKU36977.1"/>
    </source>
</evidence>
<dbReference type="InterPro" id="IPR020622">
    <property type="entry name" value="Ala_racemase_pyridoxalP-BS"/>
</dbReference>
<evidence type="ECO:0000313" key="7">
    <source>
        <dbReference type="Proteomes" id="UP000034856"/>
    </source>
</evidence>
<dbReference type="Proteomes" id="UP000034856">
    <property type="component" value="Unassembled WGS sequence"/>
</dbReference>
<dbReference type="InterPro" id="IPR001608">
    <property type="entry name" value="Ala_racemase_N"/>
</dbReference>
<dbReference type="InterPro" id="IPR000821">
    <property type="entry name" value="Ala_racemase"/>
</dbReference>
<organism evidence="6 7">
    <name type="scientific">Candidatus Azambacteria bacterium GW2011_GWF2_46_32</name>
    <dbReference type="NCBI Taxonomy" id="1618628"/>
    <lineage>
        <taxon>Bacteria</taxon>
        <taxon>Candidatus Azamiibacteriota</taxon>
    </lineage>
</organism>
<dbReference type="GO" id="GO:0005829">
    <property type="term" value="C:cytosol"/>
    <property type="evidence" value="ECO:0007669"/>
    <property type="project" value="TreeGrafter"/>
</dbReference>
<dbReference type="GO" id="GO:0008784">
    <property type="term" value="F:alanine racemase activity"/>
    <property type="evidence" value="ECO:0007669"/>
    <property type="project" value="InterPro"/>
</dbReference>
<dbReference type="GO" id="GO:0030632">
    <property type="term" value="P:D-alanine biosynthetic process"/>
    <property type="evidence" value="ECO:0007669"/>
    <property type="project" value="TreeGrafter"/>
</dbReference>
<dbReference type="AlphaFoldDB" id="A0A0G1PWP6"/>
<accession>A0A0G1PWP6</accession>
<dbReference type="PANTHER" id="PTHR30511">
    <property type="entry name" value="ALANINE RACEMASE"/>
    <property type="match status" value="1"/>
</dbReference>
<reference evidence="6 7" key="1">
    <citation type="journal article" date="2015" name="Nature">
        <title>rRNA introns, odd ribosomes, and small enigmatic genomes across a large radiation of phyla.</title>
        <authorList>
            <person name="Brown C.T."/>
            <person name="Hug L.A."/>
            <person name="Thomas B.C."/>
            <person name="Sharon I."/>
            <person name="Castelle C.J."/>
            <person name="Singh A."/>
            <person name="Wilkins M.J."/>
            <person name="Williams K.H."/>
            <person name="Banfield J.F."/>
        </authorList>
    </citation>
    <scope>NUCLEOTIDE SEQUENCE [LARGE SCALE GENOMIC DNA]</scope>
</reference>
<evidence type="ECO:0000256" key="4">
    <source>
        <dbReference type="PIRSR" id="PIRSR600821-50"/>
    </source>
</evidence>
<dbReference type="PANTHER" id="PTHR30511:SF0">
    <property type="entry name" value="ALANINE RACEMASE, CATABOLIC-RELATED"/>
    <property type="match status" value="1"/>
</dbReference>
<evidence type="ECO:0000256" key="2">
    <source>
        <dbReference type="ARBA" id="ARBA00022898"/>
    </source>
</evidence>
<name>A0A0G1PWP6_9BACT</name>
<dbReference type="GO" id="GO:0030170">
    <property type="term" value="F:pyridoxal phosphate binding"/>
    <property type="evidence" value="ECO:0007669"/>
    <property type="project" value="TreeGrafter"/>
</dbReference>
<gene>
    <name evidence="6" type="ORF">UX51_C0036G0006</name>
</gene>